<protein>
    <submittedName>
        <fullName evidence="1">Uncharacterized protein</fullName>
    </submittedName>
</protein>
<comment type="caution">
    <text evidence="1">The sequence shown here is derived from an EMBL/GenBank/DDBJ whole genome shotgun (WGS) entry which is preliminary data.</text>
</comment>
<organism evidence="1 2">
    <name type="scientific">Gulo gulo</name>
    <name type="common">Wolverine</name>
    <name type="synonym">Gluton</name>
    <dbReference type="NCBI Taxonomy" id="48420"/>
    <lineage>
        <taxon>Eukaryota</taxon>
        <taxon>Metazoa</taxon>
        <taxon>Chordata</taxon>
        <taxon>Craniata</taxon>
        <taxon>Vertebrata</taxon>
        <taxon>Euteleostomi</taxon>
        <taxon>Mammalia</taxon>
        <taxon>Eutheria</taxon>
        <taxon>Laurasiatheria</taxon>
        <taxon>Carnivora</taxon>
        <taxon>Caniformia</taxon>
        <taxon>Musteloidea</taxon>
        <taxon>Mustelidae</taxon>
        <taxon>Guloninae</taxon>
        <taxon>Gulo</taxon>
    </lineage>
</organism>
<name>A0A9X9LCC7_GULGU</name>
<evidence type="ECO:0000313" key="1">
    <source>
        <dbReference type="EMBL" id="VCW49758.1"/>
    </source>
</evidence>
<dbReference type="EMBL" id="CYRY02000330">
    <property type="protein sequence ID" value="VCW49758.1"/>
    <property type="molecule type" value="Genomic_DNA"/>
</dbReference>
<reference evidence="1 2" key="1">
    <citation type="submission" date="2018-10" db="EMBL/GenBank/DDBJ databases">
        <authorList>
            <person name="Ekblom R."/>
            <person name="Jareborg N."/>
        </authorList>
    </citation>
    <scope>NUCLEOTIDE SEQUENCE [LARGE SCALE GENOMIC DNA]</scope>
    <source>
        <tissue evidence="1">Muscle</tissue>
    </source>
</reference>
<evidence type="ECO:0000313" key="2">
    <source>
        <dbReference type="Proteomes" id="UP000269945"/>
    </source>
</evidence>
<gene>
    <name evidence="1" type="ORF">BN2614_LOCUS1</name>
</gene>
<proteinExistence type="predicted"/>
<dbReference type="AlphaFoldDB" id="A0A9X9LCC7"/>
<feature type="non-terminal residue" evidence="1">
    <location>
        <position position="1"/>
    </location>
</feature>
<dbReference type="Gene3D" id="6.10.250.3450">
    <property type="match status" value="1"/>
</dbReference>
<sequence>SKLFANSLPIVSPPLTRLRKGTSGNYTRVRSNKPLDLQPEKTHARCCQLDEHKENLIKKQQWKKRLSPLQE</sequence>
<keyword evidence="2" id="KW-1185">Reference proteome</keyword>
<accession>A0A9X9LCC7</accession>
<dbReference type="Proteomes" id="UP000269945">
    <property type="component" value="Unassembled WGS sequence"/>
</dbReference>